<comment type="similarity">
    <text evidence="2 6">Belongs to the drug/metabolite transporter (DMT) superfamily. Plant drug/metabolite exporter (P-DME) (TC 2.A.7.4) family.</text>
</comment>
<keyword evidence="9" id="KW-1185">Reference proteome</keyword>
<evidence type="ECO:0000256" key="1">
    <source>
        <dbReference type="ARBA" id="ARBA00004141"/>
    </source>
</evidence>
<feature type="transmembrane region" description="Helical" evidence="6">
    <location>
        <begin position="182"/>
        <end position="202"/>
    </location>
</feature>
<feature type="transmembrane region" description="Helical" evidence="6">
    <location>
        <begin position="247"/>
        <end position="267"/>
    </location>
</feature>
<evidence type="ECO:0000256" key="6">
    <source>
        <dbReference type="RuleBase" id="RU363077"/>
    </source>
</evidence>
<keyword evidence="5 6" id="KW-0472">Membrane</keyword>
<comment type="subcellular location">
    <subcellularLocation>
        <location evidence="1 6">Membrane</location>
        <topology evidence="1 6">Multi-pass membrane protein</topology>
    </subcellularLocation>
</comment>
<dbReference type="Pfam" id="PF00892">
    <property type="entry name" value="EamA"/>
    <property type="match status" value="1"/>
</dbReference>
<protein>
    <recommendedName>
        <fullName evidence="6">WAT1-related protein</fullName>
    </recommendedName>
</protein>
<dbReference type="GO" id="GO:0022857">
    <property type="term" value="F:transmembrane transporter activity"/>
    <property type="evidence" value="ECO:0007669"/>
    <property type="project" value="InterPro"/>
</dbReference>
<evidence type="ECO:0000256" key="5">
    <source>
        <dbReference type="ARBA" id="ARBA00023136"/>
    </source>
</evidence>
<name>A0A9Q0JFX3_9ROSI</name>
<accession>A0A9Q0JFX3</accession>
<sequence length="392" mass="42089">MAGSDGFRDILAFTGMVSMECVSVSLNTLFKAATTKGMSYHVFVVYAYAMAALILSPAPFLSYRSKVLPPLSFSILCRIGLLAIIGGLSQILGYSGINYSSPTLASAFSNLTPALTFILAIIFGMEKVAIRRKSTQAKCLGTIVSIAGAFVMILYKGSSIVIATSPTITLDQQPLPSLNASWILGGIFLSVQYVLVPLQLFVQAQIMKDYPAELTIVFYYNLFVSIVAAIVALSVEGASSAWKLQPNTAWDSVFCTGLFASCLPNIIHTRTLRLKGPVYVAKFKPLSIAIAFAMGIMFLGDSLHLGSLTGALVISIGFYMVIWGKSKDLEQNYDAGATGIPTKLPLAHQATAVTEQLNPSGLATTQEICRHETSAVTTNEYGQQAWEPFLGK</sequence>
<proteinExistence type="inferred from homology"/>
<dbReference type="SUPFAM" id="SSF103481">
    <property type="entry name" value="Multidrug resistance efflux transporter EmrE"/>
    <property type="match status" value="2"/>
</dbReference>
<dbReference type="Proteomes" id="UP001141552">
    <property type="component" value="Unassembled WGS sequence"/>
</dbReference>
<dbReference type="OrthoDB" id="1728340at2759"/>
<feature type="transmembrane region" description="Helical" evidence="6">
    <location>
        <begin position="137"/>
        <end position="162"/>
    </location>
</feature>
<evidence type="ECO:0000256" key="3">
    <source>
        <dbReference type="ARBA" id="ARBA00022692"/>
    </source>
</evidence>
<dbReference type="PANTHER" id="PTHR31218">
    <property type="entry name" value="WAT1-RELATED PROTEIN"/>
    <property type="match status" value="1"/>
</dbReference>
<evidence type="ECO:0000256" key="2">
    <source>
        <dbReference type="ARBA" id="ARBA00007635"/>
    </source>
</evidence>
<reference evidence="8" key="1">
    <citation type="submission" date="2022-02" db="EMBL/GenBank/DDBJ databases">
        <authorList>
            <person name="Henning P.M."/>
            <person name="McCubbin A.G."/>
            <person name="Shore J.S."/>
        </authorList>
    </citation>
    <scope>NUCLEOTIDE SEQUENCE</scope>
    <source>
        <strain evidence="8">F60SS</strain>
        <tissue evidence="8">Leaves</tissue>
    </source>
</reference>
<dbReference type="InterPro" id="IPR030184">
    <property type="entry name" value="WAT1-related"/>
</dbReference>
<gene>
    <name evidence="8" type="ORF">Tsubulata_028393</name>
</gene>
<dbReference type="GO" id="GO:0016020">
    <property type="term" value="C:membrane"/>
    <property type="evidence" value="ECO:0007669"/>
    <property type="project" value="UniProtKB-SubCell"/>
</dbReference>
<comment type="caution">
    <text evidence="8">The sequence shown here is derived from an EMBL/GenBank/DDBJ whole genome shotgun (WGS) entry which is preliminary data.</text>
</comment>
<feature type="domain" description="EamA" evidence="7">
    <location>
        <begin position="21"/>
        <end position="153"/>
    </location>
</feature>
<keyword evidence="4 6" id="KW-1133">Transmembrane helix</keyword>
<evidence type="ECO:0000313" key="8">
    <source>
        <dbReference type="EMBL" id="KAJ4839160.1"/>
    </source>
</evidence>
<dbReference type="InterPro" id="IPR037185">
    <property type="entry name" value="EmrE-like"/>
</dbReference>
<feature type="transmembrane region" description="Helical" evidence="6">
    <location>
        <begin position="305"/>
        <end position="323"/>
    </location>
</feature>
<feature type="transmembrane region" description="Helical" evidence="6">
    <location>
        <begin position="214"/>
        <end position="235"/>
    </location>
</feature>
<reference evidence="8" key="2">
    <citation type="journal article" date="2023" name="Plants (Basel)">
        <title>Annotation of the Turnera subulata (Passifloraceae) Draft Genome Reveals the S-Locus Evolved after the Divergence of Turneroideae from Passifloroideae in a Stepwise Manner.</title>
        <authorList>
            <person name="Henning P.M."/>
            <person name="Roalson E.H."/>
            <person name="Mir W."/>
            <person name="McCubbin A.G."/>
            <person name="Shore J.S."/>
        </authorList>
    </citation>
    <scope>NUCLEOTIDE SEQUENCE</scope>
    <source>
        <strain evidence="8">F60SS</strain>
    </source>
</reference>
<feature type="transmembrane region" description="Helical" evidence="6">
    <location>
        <begin position="103"/>
        <end position="125"/>
    </location>
</feature>
<evidence type="ECO:0000259" key="7">
    <source>
        <dbReference type="Pfam" id="PF00892"/>
    </source>
</evidence>
<evidence type="ECO:0000313" key="9">
    <source>
        <dbReference type="Proteomes" id="UP001141552"/>
    </source>
</evidence>
<feature type="transmembrane region" description="Helical" evidence="6">
    <location>
        <begin position="279"/>
        <end position="299"/>
    </location>
</feature>
<feature type="transmembrane region" description="Helical" evidence="6">
    <location>
        <begin position="75"/>
        <end position="97"/>
    </location>
</feature>
<dbReference type="AlphaFoldDB" id="A0A9Q0JFX3"/>
<evidence type="ECO:0000256" key="4">
    <source>
        <dbReference type="ARBA" id="ARBA00022989"/>
    </source>
</evidence>
<keyword evidence="3 6" id="KW-0812">Transmembrane</keyword>
<dbReference type="EMBL" id="JAKUCV010003388">
    <property type="protein sequence ID" value="KAJ4839160.1"/>
    <property type="molecule type" value="Genomic_DNA"/>
</dbReference>
<dbReference type="InterPro" id="IPR000620">
    <property type="entry name" value="EamA_dom"/>
</dbReference>
<organism evidence="8 9">
    <name type="scientific">Turnera subulata</name>
    <dbReference type="NCBI Taxonomy" id="218843"/>
    <lineage>
        <taxon>Eukaryota</taxon>
        <taxon>Viridiplantae</taxon>
        <taxon>Streptophyta</taxon>
        <taxon>Embryophyta</taxon>
        <taxon>Tracheophyta</taxon>
        <taxon>Spermatophyta</taxon>
        <taxon>Magnoliopsida</taxon>
        <taxon>eudicotyledons</taxon>
        <taxon>Gunneridae</taxon>
        <taxon>Pentapetalae</taxon>
        <taxon>rosids</taxon>
        <taxon>fabids</taxon>
        <taxon>Malpighiales</taxon>
        <taxon>Passifloraceae</taxon>
        <taxon>Turnera</taxon>
    </lineage>
</organism>
<feature type="transmembrane region" description="Helical" evidence="6">
    <location>
        <begin position="42"/>
        <end position="63"/>
    </location>
</feature>